<dbReference type="Proteomes" id="UP000184368">
    <property type="component" value="Unassembled WGS sequence"/>
</dbReference>
<proteinExistence type="predicted"/>
<keyword evidence="4" id="KW-1185">Reference proteome</keyword>
<evidence type="ECO:0000313" key="3">
    <source>
        <dbReference type="EMBL" id="SHE40921.1"/>
    </source>
</evidence>
<dbReference type="STRING" id="1302690.BUE76_01360"/>
<sequence length="269" mass="29441">MQPYYCFRFLLLAALLSCKNSHTRDTATTQGVAAVIAPQDSLLVSTSYVQDTALVNTLPVRVKDSALLNDLCYGYIASPGSIRMYWKHGGRIINSFDTLLRVAPDTRFAMNGGMFMENYGPVGLYIENGRQLKGIRRYNNPKVNFGLQPQGVFLLRDGKADVVTIDQFKAEGVRFATQSAPILVLDGSINPMLPHSRRKTIRNGVGIRPDGKVVLAVSDFGVTFREFAQYFIDKGCTSALYLDGGVSGAYGPDRSDYGSFGVLIGVGKE</sequence>
<reference evidence="3 4" key="1">
    <citation type="submission" date="2016-11" db="EMBL/GenBank/DDBJ databases">
        <authorList>
            <person name="Jaros S."/>
            <person name="Januszkiewicz K."/>
            <person name="Wedrychowicz H."/>
        </authorList>
    </citation>
    <scope>NUCLEOTIDE SEQUENCE [LARGE SCALE GENOMIC DNA]</scope>
    <source>
        <strain evidence="3 4">DSM 26897</strain>
    </source>
</reference>
<dbReference type="OrthoDB" id="5515706at2"/>
<dbReference type="EMBL" id="FQUO01000001">
    <property type="protein sequence ID" value="SHE40921.1"/>
    <property type="molecule type" value="Genomic_DNA"/>
</dbReference>
<organism evidence="3 4">
    <name type="scientific">Cnuella takakiae</name>
    <dbReference type="NCBI Taxonomy" id="1302690"/>
    <lineage>
        <taxon>Bacteria</taxon>
        <taxon>Pseudomonadati</taxon>
        <taxon>Bacteroidota</taxon>
        <taxon>Chitinophagia</taxon>
        <taxon>Chitinophagales</taxon>
        <taxon>Chitinophagaceae</taxon>
        <taxon>Cnuella</taxon>
    </lineage>
</organism>
<name>A0A1M4T8X6_9BACT</name>
<dbReference type="InterPro" id="IPR018711">
    <property type="entry name" value="NAGPA"/>
</dbReference>
<dbReference type="AlphaFoldDB" id="A0A1M4T8X6"/>
<dbReference type="Pfam" id="PF09992">
    <property type="entry name" value="NAGPA"/>
    <property type="match status" value="1"/>
</dbReference>
<accession>A0A1M4T8X6</accession>
<dbReference type="PANTHER" id="PTHR40446">
    <property type="entry name" value="N-ACETYLGLUCOSAMINE-1-PHOSPHODIESTER ALPHA-N-ACETYLGLUCOSAMINIDASE"/>
    <property type="match status" value="1"/>
</dbReference>
<evidence type="ECO:0000313" key="4">
    <source>
        <dbReference type="Proteomes" id="UP000184368"/>
    </source>
</evidence>
<evidence type="ECO:0000259" key="2">
    <source>
        <dbReference type="Pfam" id="PF09992"/>
    </source>
</evidence>
<dbReference type="PANTHER" id="PTHR40446:SF2">
    <property type="entry name" value="N-ACETYLGLUCOSAMINE-1-PHOSPHODIESTER ALPHA-N-ACETYLGLUCOSAMINIDASE"/>
    <property type="match status" value="1"/>
</dbReference>
<gene>
    <name evidence="3" type="ORF">SAMN05444008_101357</name>
</gene>
<feature type="domain" description="Phosphodiester glycosidase" evidence="2">
    <location>
        <begin position="107"/>
        <end position="248"/>
    </location>
</feature>
<evidence type="ECO:0000256" key="1">
    <source>
        <dbReference type="SAM" id="SignalP"/>
    </source>
</evidence>
<feature type="chain" id="PRO_5013019346" evidence="1">
    <location>
        <begin position="24"/>
        <end position="269"/>
    </location>
</feature>
<feature type="signal peptide" evidence="1">
    <location>
        <begin position="1"/>
        <end position="23"/>
    </location>
</feature>
<protein>
    <submittedName>
        <fullName evidence="3">Uncharacterized protein YigE, DUF2233 family</fullName>
    </submittedName>
</protein>
<keyword evidence="1" id="KW-0732">Signal</keyword>
<dbReference type="RefSeq" id="WP_083596304.1">
    <property type="nucleotide sequence ID" value="NZ_FQUO01000001.1"/>
</dbReference>